<protein>
    <submittedName>
        <fullName evidence="2">Uncharacterized protein</fullName>
    </submittedName>
</protein>
<feature type="compositionally biased region" description="Polar residues" evidence="1">
    <location>
        <begin position="43"/>
        <end position="68"/>
    </location>
</feature>
<gene>
    <name evidence="2" type="ORF">AEQ48_00375</name>
</gene>
<reference evidence="2 3" key="1">
    <citation type="submission" date="2015-07" db="EMBL/GenBank/DDBJ databases">
        <title>Whole genome sequencing of endophytes isolated from poison ivy (Toxicodendron radicans).</title>
        <authorList>
            <person name="Tran P.N."/>
            <person name="Lee Y.P."/>
            <person name="Gan H.M."/>
            <person name="Savka M.A."/>
        </authorList>
    </citation>
    <scope>NUCLEOTIDE SEQUENCE [LARGE SCALE GENOMIC DNA]</scope>
    <source>
        <strain evidence="2 3">RIT-PI-g</strain>
    </source>
</reference>
<feature type="region of interest" description="Disordered" evidence="1">
    <location>
        <begin position="43"/>
        <end position="87"/>
    </location>
</feature>
<evidence type="ECO:0000256" key="1">
    <source>
        <dbReference type="SAM" id="MobiDB-lite"/>
    </source>
</evidence>
<organism evidence="2 3">
    <name type="scientific">Pseudomonas libanensis</name>
    <dbReference type="NCBI Taxonomy" id="75588"/>
    <lineage>
        <taxon>Bacteria</taxon>
        <taxon>Pseudomonadati</taxon>
        <taxon>Pseudomonadota</taxon>
        <taxon>Gammaproteobacteria</taxon>
        <taxon>Pseudomonadales</taxon>
        <taxon>Pseudomonadaceae</taxon>
        <taxon>Pseudomonas</taxon>
    </lineage>
</organism>
<evidence type="ECO:0000313" key="3">
    <source>
        <dbReference type="Proteomes" id="UP000037820"/>
    </source>
</evidence>
<proteinExistence type="predicted"/>
<comment type="caution">
    <text evidence="2">The sequence shown here is derived from an EMBL/GenBank/DDBJ whole genome shotgun (WGS) entry which is preliminary data.</text>
</comment>
<dbReference type="Proteomes" id="UP000037820">
    <property type="component" value="Unassembled WGS sequence"/>
</dbReference>
<evidence type="ECO:0000313" key="2">
    <source>
        <dbReference type="EMBL" id="KPG77813.1"/>
    </source>
</evidence>
<accession>A0ABR5MEJ1</accession>
<name>A0ABR5MEJ1_9PSED</name>
<keyword evidence="3" id="KW-1185">Reference proteome</keyword>
<dbReference type="EMBL" id="LHOY01000003">
    <property type="protein sequence ID" value="KPG77813.1"/>
    <property type="molecule type" value="Genomic_DNA"/>
</dbReference>
<sequence>MPQIKCALKGSIDAGTILQLSKGFIMIIGQPFHTYNINQSTEVQQDHQASLNPADNPSTTESNQSEHVTTGKPPHSSLDSLGQGRLL</sequence>